<keyword evidence="1" id="KW-0812">Transmembrane</keyword>
<proteinExistence type="predicted"/>
<evidence type="ECO:0000313" key="2">
    <source>
        <dbReference type="EMBL" id="KQC84957.1"/>
    </source>
</evidence>
<feature type="transmembrane region" description="Helical" evidence="1">
    <location>
        <begin position="116"/>
        <end position="137"/>
    </location>
</feature>
<sequence>MEIIQEVALAIIGFAGGVSVAAGTFALITALGIVPRLAARMGVAGHVYKLESVIVLGGTIGSLLSVYHFPMRIGDVGLVIFGIFAGIFVGCLSMALAEAVKVFPVLCQRINLSYGIYLLIFMMAAGKFLGTLYQMYFERK</sequence>
<feature type="transmembrane region" description="Helical" evidence="1">
    <location>
        <begin position="76"/>
        <end position="96"/>
    </location>
</feature>
<evidence type="ECO:0000313" key="3">
    <source>
        <dbReference type="Proteomes" id="UP000050833"/>
    </source>
</evidence>
<name>A0AAW3JR90_9FIRM</name>
<feature type="transmembrane region" description="Helical" evidence="1">
    <location>
        <begin position="53"/>
        <end position="69"/>
    </location>
</feature>
<gene>
    <name evidence="2" type="ORF">APZ18_09585</name>
</gene>
<dbReference type="InterPro" id="IPR020144">
    <property type="entry name" value="SpoVAB"/>
</dbReference>
<keyword evidence="1" id="KW-0472">Membrane</keyword>
<evidence type="ECO:0000256" key="1">
    <source>
        <dbReference type="SAM" id="Phobius"/>
    </source>
</evidence>
<dbReference type="Pfam" id="PF13782">
    <property type="entry name" value="SpoVAB"/>
    <property type="match status" value="1"/>
</dbReference>
<dbReference type="AlphaFoldDB" id="A0AAW3JR90"/>
<reference evidence="2 3" key="1">
    <citation type="submission" date="2015-10" db="EMBL/GenBank/DDBJ databases">
        <title>Butyribacter intestini gen. nov., sp. nov., a butyric acid-producing bacterium of the family Lachnospiraceae isolated from the human faeces.</title>
        <authorList>
            <person name="Zou Y."/>
            <person name="Xue W."/>
            <person name="Luo G."/>
            <person name="Lv M."/>
        </authorList>
    </citation>
    <scope>NUCLEOTIDE SEQUENCE [LARGE SCALE GENOMIC DNA]</scope>
    <source>
        <strain evidence="2 3">TF01-11</strain>
    </source>
</reference>
<dbReference type="Proteomes" id="UP000050833">
    <property type="component" value="Unassembled WGS sequence"/>
</dbReference>
<keyword evidence="1" id="KW-1133">Transmembrane helix</keyword>
<comment type="caution">
    <text evidence="2">The sequence shown here is derived from an EMBL/GenBank/DDBJ whole genome shotgun (WGS) entry which is preliminary data.</text>
</comment>
<dbReference type="EMBL" id="LLKB01000005">
    <property type="protein sequence ID" value="KQC84957.1"/>
    <property type="molecule type" value="Genomic_DNA"/>
</dbReference>
<feature type="transmembrane region" description="Helical" evidence="1">
    <location>
        <begin position="7"/>
        <end position="33"/>
    </location>
</feature>
<protein>
    <recommendedName>
        <fullName evidence="4">Stage V sporulation protein AB</fullName>
    </recommendedName>
</protein>
<dbReference type="RefSeq" id="WP_022013322.1">
    <property type="nucleotide sequence ID" value="NZ_DBGBRS010000256.1"/>
</dbReference>
<organism evidence="2 3">
    <name type="scientific">Butyribacter intestini</name>
    <dbReference type="NCBI Taxonomy" id="1703332"/>
    <lineage>
        <taxon>Bacteria</taxon>
        <taxon>Bacillati</taxon>
        <taxon>Bacillota</taxon>
        <taxon>Clostridia</taxon>
        <taxon>Lachnospirales</taxon>
        <taxon>Lachnospiraceae</taxon>
        <taxon>Butyribacter</taxon>
    </lineage>
</organism>
<keyword evidence="3" id="KW-1185">Reference proteome</keyword>
<accession>A0AAW3JR90</accession>
<evidence type="ECO:0008006" key="4">
    <source>
        <dbReference type="Google" id="ProtNLM"/>
    </source>
</evidence>